<evidence type="ECO:0000259" key="1">
    <source>
        <dbReference type="PROSITE" id="PS50943"/>
    </source>
</evidence>
<proteinExistence type="predicted"/>
<dbReference type="Gene3D" id="1.10.260.40">
    <property type="entry name" value="lambda repressor-like DNA-binding domains"/>
    <property type="match status" value="1"/>
</dbReference>
<comment type="caution">
    <text evidence="2">The sequence shown here is derived from an EMBL/GenBank/DDBJ whole genome shotgun (WGS) entry which is preliminary data.</text>
</comment>
<dbReference type="InterPro" id="IPR010982">
    <property type="entry name" value="Lambda_DNA-bd_dom_sf"/>
</dbReference>
<protein>
    <submittedName>
        <fullName evidence="2">Transcriptional regulator with XRE-family HTH domain</fullName>
    </submittedName>
</protein>
<reference evidence="2 3" key="1">
    <citation type="submission" date="2021-03" db="EMBL/GenBank/DDBJ databases">
        <title>Genomic Encyclopedia of Type Strains, Phase IV (KMG-IV): sequencing the most valuable type-strain genomes for metagenomic binning, comparative biology and taxonomic classification.</title>
        <authorList>
            <person name="Goeker M."/>
        </authorList>
    </citation>
    <scope>NUCLEOTIDE SEQUENCE [LARGE SCALE GENOMIC DNA]</scope>
    <source>
        <strain evidence="2 3">DSM 1289</strain>
    </source>
</reference>
<evidence type="ECO:0000313" key="2">
    <source>
        <dbReference type="EMBL" id="MBP1853686.1"/>
    </source>
</evidence>
<dbReference type="SUPFAM" id="SSF47413">
    <property type="entry name" value="lambda repressor-like DNA-binding domains"/>
    <property type="match status" value="1"/>
</dbReference>
<evidence type="ECO:0000313" key="3">
    <source>
        <dbReference type="Proteomes" id="UP000767291"/>
    </source>
</evidence>
<dbReference type="RefSeq" id="WP_327786907.1">
    <property type="nucleotide sequence ID" value="NZ_BAAACS010000017.1"/>
</dbReference>
<dbReference type="PROSITE" id="PS50943">
    <property type="entry name" value="HTH_CROC1"/>
    <property type="match status" value="1"/>
</dbReference>
<sequence length="76" mass="8811">MIEINVKILKSKRVLLGLRQKDVAKGLDLTEKTYCLKENGKTDFTRQEIDKISIILKLDLDDVNLIFFDNKITKCI</sequence>
<dbReference type="InterPro" id="IPR001387">
    <property type="entry name" value="Cro/C1-type_HTH"/>
</dbReference>
<dbReference type="Pfam" id="PF01381">
    <property type="entry name" value="HTH_3"/>
    <property type="match status" value="1"/>
</dbReference>
<dbReference type="EMBL" id="JAGGJX010000001">
    <property type="protein sequence ID" value="MBP1853686.1"/>
    <property type="molecule type" value="Genomic_DNA"/>
</dbReference>
<dbReference type="SMART" id="SM00530">
    <property type="entry name" value="HTH_XRE"/>
    <property type="match status" value="1"/>
</dbReference>
<gene>
    <name evidence="2" type="ORF">J2Z43_000076</name>
</gene>
<dbReference type="Proteomes" id="UP000767291">
    <property type="component" value="Unassembled WGS sequence"/>
</dbReference>
<accession>A0ABS4E6X8</accession>
<name>A0ABS4E6X8_9FIRM</name>
<organism evidence="2 3">
    <name type="scientific">Metaclostridioides mangenotii</name>
    <dbReference type="NCBI Taxonomy" id="1540"/>
    <lineage>
        <taxon>Bacteria</taxon>
        <taxon>Bacillati</taxon>
        <taxon>Bacillota</taxon>
        <taxon>Clostridia</taxon>
        <taxon>Peptostreptococcales</taxon>
        <taxon>Peptostreptococcaceae</taxon>
        <taxon>Metaclostridioides</taxon>
    </lineage>
</organism>
<feature type="domain" description="HTH cro/C1-type" evidence="1">
    <location>
        <begin position="9"/>
        <end position="63"/>
    </location>
</feature>
<keyword evidence="3" id="KW-1185">Reference proteome</keyword>